<dbReference type="InterPro" id="IPR005180">
    <property type="entry name" value="DUF302"/>
</dbReference>
<dbReference type="Gene3D" id="3.20.80.10">
    <property type="entry name" value="Regulatory factor, effector binding domain"/>
    <property type="match status" value="1"/>
</dbReference>
<dbReference type="InterPro" id="IPR011256">
    <property type="entry name" value="Reg_factor_effector_dom_sf"/>
</dbReference>
<protein>
    <recommendedName>
        <fullName evidence="1">AraC effector-binding domain-containing protein</fullName>
    </recommendedName>
</protein>
<evidence type="ECO:0000313" key="2">
    <source>
        <dbReference type="EMBL" id="BCK56058.1"/>
    </source>
</evidence>
<dbReference type="PANTHER" id="PTHR38342:SF1">
    <property type="entry name" value="SLR5037 PROTEIN"/>
    <property type="match status" value="1"/>
</dbReference>
<dbReference type="EMBL" id="AP023396">
    <property type="protein sequence ID" value="BCK56058.1"/>
    <property type="molecule type" value="Genomic_DNA"/>
</dbReference>
<organism evidence="2 3">
    <name type="scientific">Nocardia wallacei</name>
    <dbReference type="NCBI Taxonomy" id="480035"/>
    <lineage>
        <taxon>Bacteria</taxon>
        <taxon>Bacillati</taxon>
        <taxon>Actinomycetota</taxon>
        <taxon>Actinomycetes</taxon>
        <taxon>Mycobacteriales</taxon>
        <taxon>Nocardiaceae</taxon>
        <taxon>Nocardia</taxon>
    </lineage>
</organism>
<dbReference type="Gene3D" id="3.30.310.70">
    <property type="entry name" value="TT1751-like domain"/>
    <property type="match status" value="1"/>
</dbReference>
<evidence type="ECO:0000313" key="3">
    <source>
        <dbReference type="Proteomes" id="UP000516173"/>
    </source>
</evidence>
<dbReference type="AlphaFoldDB" id="A0A7G1KLN1"/>
<dbReference type="Pfam" id="PF06445">
    <property type="entry name" value="GyrI-like"/>
    <property type="match status" value="1"/>
</dbReference>
<dbReference type="InterPro" id="IPR035923">
    <property type="entry name" value="TT1751-like_sf"/>
</dbReference>
<dbReference type="InterPro" id="IPR010499">
    <property type="entry name" value="AraC_E-bd"/>
</dbReference>
<sequence length="353" mass="38335">MTEVPADSGAEMYDRTRVAYRTAHVAPALRMCPLGQVLRPSTRPLFRRTLGHRERRNGMEYRIDACETVPQAVLRMPREVRPDRLGEDIAAGMRELTATVRRAGLTACGAPTLTFRDETAPDETAIVDFGVPVEPAPTLGPRSGAEVLVSPGATVARTCHRGGYGSLADAYRALQEWMDAAGYHPVGPATEVYLVGPDEVSDPRRLITEIRIPIAPSPVIAVRVDAPFPDVLERTRKSLRQQGFRILTETDVQGVLRDELSESIEEYRVLVVCSPSLTRRAVRAGSRAGLLLSCSVVVRAVDGAALVEATDPAVLTRAADRGDLRPLADDTRRLLATALDALRAPAHPELVAE</sequence>
<dbReference type="Proteomes" id="UP000516173">
    <property type="component" value="Chromosome"/>
</dbReference>
<dbReference type="InterPro" id="IPR029442">
    <property type="entry name" value="GyrI-like"/>
</dbReference>
<gene>
    <name evidence="2" type="ORF">NWFMUON74_38300</name>
</gene>
<accession>A0A7G1KLN1</accession>
<name>A0A7G1KLN1_9NOCA</name>
<proteinExistence type="predicted"/>
<dbReference type="SUPFAM" id="SSF55136">
    <property type="entry name" value="Probable bacterial effector-binding domain"/>
    <property type="match status" value="1"/>
</dbReference>
<dbReference type="PANTHER" id="PTHR38342">
    <property type="entry name" value="SLR5037 PROTEIN"/>
    <property type="match status" value="1"/>
</dbReference>
<feature type="domain" description="AraC effector-binding" evidence="1">
    <location>
        <begin position="59"/>
        <end position="215"/>
    </location>
</feature>
<reference evidence="2 3" key="1">
    <citation type="submission" date="2020-08" db="EMBL/GenBank/DDBJ databases">
        <title>Genome Sequencing of Nocardia wallacei strain FMUON74 and assembly.</title>
        <authorList>
            <person name="Toyokawa M."/>
            <person name="Uesaka K."/>
        </authorList>
    </citation>
    <scope>NUCLEOTIDE SEQUENCE [LARGE SCALE GENOMIC DNA]</scope>
    <source>
        <strain evidence="2 3">FMUON74</strain>
    </source>
</reference>
<dbReference type="CDD" id="cd14797">
    <property type="entry name" value="DUF302"/>
    <property type="match status" value="1"/>
</dbReference>
<dbReference type="KEGG" id="nwl:NWFMUON74_38300"/>
<evidence type="ECO:0000259" key="1">
    <source>
        <dbReference type="SMART" id="SM00871"/>
    </source>
</evidence>
<dbReference type="Pfam" id="PF03625">
    <property type="entry name" value="DUF302"/>
    <property type="match status" value="1"/>
</dbReference>
<keyword evidence="3" id="KW-1185">Reference proteome</keyword>
<dbReference type="SMART" id="SM00871">
    <property type="entry name" value="AraC_E_bind"/>
    <property type="match status" value="1"/>
</dbReference>
<dbReference type="SUPFAM" id="SSF103247">
    <property type="entry name" value="TT1751-like"/>
    <property type="match status" value="1"/>
</dbReference>